<keyword evidence="3" id="KW-1185">Reference proteome</keyword>
<feature type="region of interest" description="Disordered" evidence="1">
    <location>
        <begin position="152"/>
        <end position="174"/>
    </location>
</feature>
<gene>
    <name evidence="2" type="ORF">WICPIJ_008030</name>
</gene>
<reference evidence="2" key="1">
    <citation type="journal article" date="2021" name="Open Biol.">
        <title>Shared evolutionary footprints suggest mitochondrial oxidative damage underlies multiple complex I losses in fungi.</title>
        <authorList>
            <person name="Schikora-Tamarit M.A."/>
            <person name="Marcet-Houben M."/>
            <person name="Nosek J."/>
            <person name="Gabaldon T."/>
        </authorList>
    </citation>
    <scope>NUCLEOTIDE SEQUENCE</scope>
    <source>
        <strain evidence="2">CBS2887</strain>
    </source>
</reference>
<comment type="caution">
    <text evidence="2">The sequence shown here is derived from an EMBL/GenBank/DDBJ whole genome shotgun (WGS) entry which is preliminary data.</text>
</comment>
<sequence>MLERLVSFTKLCSLLVKSIGTWKSETLVKLMAILMNKSMFMNDISSPVAVYVFMYMWFVDVVAILCTLALMTAAVGFGSMGSKAWLWYRSMEKWKPSQFYINPRRSGSFFFFAKLDASSFISVLFLAANSFGFEICGCPFSDLQISKHQKDAKNEALKPSPTRANSKSRPLSHGEISTALKKSSSAFRGVSVESEKVHILAEAEKLTYKLLMEINTSLFVRARLYVQLDPARLCPLPSIARRLSSHY</sequence>
<organism evidence="2 3">
    <name type="scientific">Wickerhamomyces pijperi</name>
    <name type="common">Yeast</name>
    <name type="synonym">Pichia pijperi</name>
    <dbReference type="NCBI Taxonomy" id="599730"/>
    <lineage>
        <taxon>Eukaryota</taxon>
        <taxon>Fungi</taxon>
        <taxon>Dikarya</taxon>
        <taxon>Ascomycota</taxon>
        <taxon>Saccharomycotina</taxon>
        <taxon>Saccharomycetes</taxon>
        <taxon>Phaffomycetales</taxon>
        <taxon>Wickerhamomycetaceae</taxon>
        <taxon>Wickerhamomyces</taxon>
    </lineage>
</organism>
<name>A0A9P8Q0I9_WICPI</name>
<dbReference type="EMBL" id="JAEUBG010004638">
    <property type="protein sequence ID" value="KAH3680980.1"/>
    <property type="molecule type" value="Genomic_DNA"/>
</dbReference>
<protein>
    <submittedName>
        <fullName evidence="2">Uncharacterized protein</fullName>
    </submittedName>
</protein>
<evidence type="ECO:0000256" key="1">
    <source>
        <dbReference type="SAM" id="MobiDB-lite"/>
    </source>
</evidence>
<dbReference type="Proteomes" id="UP000774326">
    <property type="component" value="Unassembled WGS sequence"/>
</dbReference>
<evidence type="ECO:0000313" key="3">
    <source>
        <dbReference type="Proteomes" id="UP000774326"/>
    </source>
</evidence>
<accession>A0A9P8Q0I9</accession>
<reference evidence="2" key="2">
    <citation type="submission" date="2021-01" db="EMBL/GenBank/DDBJ databases">
        <authorList>
            <person name="Schikora-Tamarit M.A."/>
        </authorList>
    </citation>
    <scope>NUCLEOTIDE SEQUENCE</scope>
    <source>
        <strain evidence="2">CBS2887</strain>
    </source>
</reference>
<dbReference type="AlphaFoldDB" id="A0A9P8Q0I9"/>
<proteinExistence type="predicted"/>
<evidence type="ECO:0000313" key="2">
    <source>
        <dbReference type="EMBL" id="KAH3680980.1"/>
    </source>
</evidence>